<proteinExistence type="predicted"/>
<protein>
    <submittedName>
        <fullName evidence="2">Uncharacterized protein</fullName>
    </submittedName>
</protein>
<evidence type="ECO:0000313" key="3">
    <source>
        <dbReference type="Proteomes" id="UP000015106"/>
    </source>
</evidence>
<dbReference type="Proteomes" id="UP000015106">
    <property type="component" value="Chromosome 2"/>
</dbReference>
<reference evidence="3" key="1">
    <citation type="journal article" date="2013" name="Nature">
        <title>Draft genome of the wheat A-genome progenitor Triticum urartu.</title>
        <authorList>
            <person name="Ling H.Q."/>
            <person name="Zhao S."/>
            <person name="Liu D."/>
            <person name="Wang J."/>
            <person name="Sun H."/>
            <person name="Zhang C."/>
            <person name="Fan H."/>
            <person name="Li D."/>
            <person name="Dong L."/>
            <person name="Tao Y."/>
            <person name="Gao C."/>
            <person name="Wu H."/>
            <person name="Li Y."/>
            <person name="Cui Y."/>
            <person name="Guo X."/>
            <person name="Zheng S."/>
            <person name="Wang B."/>
            <person name="Yu K."/>
            <person name="Liang Q."/>
            <person name="Yang W."/>
            <person name="Lou X."/>
            <person name="Chen J."/>
            <person name="Feng M."/>
            <person name="Jian J."/>
            <person name="Zhang X."/>
            <person name="Luo G."/>
            <person name="Jiang Y."/>
            <person name="Liu J."/>
            <person name="Wang Z."/>
            <person name="Sha Y."/>
            <person name="Zhang B."/>
            <person name="Wu H."/>
            <person name="Tang D."/>
            <person name="Shen Q."/>
            <person name="Xue P."/>
            <person name="Zou S."/>
            <person name="Wang X."/>
            <person name="Liu X."/>
            <person name="Wang F."/>
            <person name="Yang Y."/>
            <person name="An X."/>
            <person name="Dong Z."/>
            <person name="Zhang K."/>
            <person name="Zhang X."/>
            <person name="Luo M.C."/>
            <person name="Dvorak J."/>
            <person name="Tong Y."/>
            <person name="Wang J."/>
            <person name="Yang H."/>
            <person name="Li Z."/>
            <person name="Wang D."/>
            <person name="Zhang A."/>
            <person name="Wang J."/>
        </authorList>
    </citation>
    <scope>NUCLEOTIDE SEQUENCE</scope>
    <source>
        <strain evidence="3">cv. G1812</strain>
    </source>
</reference>
<sequence length="113" mass="12702">MQRQDPRSSKLAYASPEAHTQSEVGCPRAHAMDLRHGTPTRLICPAASPNGCLPAPCRRHPVLGTPRLPRPDVPPPSPLRRPRRPSPRWRVCSRMMPSRRRVNVLGWRAYTAS</sequence>
<dbReference type="Gramene" id="TuG1812G0200002366.01.T04">
    <property type="protein sequence ID" value="TuG1812G0200002366.01.T04"/>
    <property type="gene ID" value="TuG1812G0200002366.01"/>
</dbReference>
<evidence type="ECO:0000256" key="1">
    <source>
        <dbReference type="SAM" id="MobiDB-lite"/>
    </source>
</evidence>
<evidence type="ECO:0000313" key="2">
    <source>
        <dbReference type="EnsemblPlants" id="TuG1812G0200002366.01.T04"/>
    </source>
</evidence>
<organism evidence="2 3">
    <name type="scientific">Triticum urartu</name>
    <name type="common">Red wild einkorn</name>
    <name type="synonym">Crithodium urartu</name>
    <dbReference type="NCBI Taxonomy" id="4572"/>
    <lineage>
        <taxon>Eukaryota</taxon>
        <taxon>Viridiplantae</taxon>
        <taxon>Streptophyta</taxon>
        <taxon>Embryophyta</taxon>
        <taxon>Tracheophyta</taxon>
        <taxon>Spermatophyta</taxon>
        <taxon>Magnoliopsida</taxon>
        <taxon>Liliopsida</taxon>
        <taxon>Poales</taxon>
        <taxon>Poaceae</taxon>
        <taxon>BOP clade</taxon>
        <taxon>Pooideae</taxon>
        <taxon>Triticodae</taxon>
        <taxon>Triticeae</taxon>
        <taxon>Triticinae</taxon>
        <taxon>Triticum</taxon>
    </lineage>
</organism>
<reference evidence="2" key="3">
    <citation type="submission" date="2022-06" db="UniProtKB">
        <authorList>
            <consortium name="EnsemblPlants"/>
        </authorList>
    </citation>
    <scope>IDENTIFICATION</scope>
</reference>
<dbReference type="AlphaFoldDB" id="A0A8R7PD70"/>
<keyword evidence="3" id="KW-1185">Reference proteome</keyword>
<dbReference type="EnsemblPlants" id="TuG1812G0200002366.01.T04">
    <property type="protein sequence ID" value="TuG1812G0200002366.01.T04"/>
    <property type="gene ID" value="TuG1812G0200002366.01"/>
</dbReference>
<reference evidence="2" key="2">
    <citation type="submission" date="2018-03" db="EMBL/GenBank/DDBJ databases">
        <title>The Triticum urartu genome reveals the dynamic nature of wheat genome evolution.</title>
        <authorList>
            <person name="Ling H."/>
            <person name="Ma B."/>
            <person name="Shi X."/>
            <person name="Liu H."/>
            <person name="Dong L."/>
            <person name="Sun H."/>
            <person name="Cao Y."/>
            <person name="Gao Q."/>
            <person name="Zheng S."/>
            <person name="Li Y."/>
            <person name="Yu Y."/>
            <person name="Du H."/>
            <person name="Qi M."/>
            <person name="Li Y."/>
            <person name="Yu H."/>
            <person name="Cui Y."/>
            <person name="Wang N."/>
            <person name="Chen C."/>
            <person name="Wu H."/>
            <person name="Zhao Y."/>
            <person name="Zhang J."/>
            <person name="Li Y."/>
            <person name="Zhou W."/>
            <person name="Zhang B."/>
            <person name="Hu W."/>
            <person name="Eijk M."/>
            <person name="Tang J."/>
            <person name="Witsenboer H."/>
            <person name="Zhao S."/>
            <person name="Li Z."/>
            <person name="Zhang A."/>
            <person name="Wang D."/>
            <person name="Liang C."/>
        </authorList>
    </citation>
    <scope>NUCLEOTIDE SEQUENCE [LARGE SCALE GENOMIC DNA]</scope>
    <source>
        <strain evidence="2">cv. G1812</strain>
    </source>
</reference>
<name>A0A8R7PD70_TRIUA</name>
<feature type="region of interest" description="Disordered" evidence="1">
    <location>
        <begin position="1"/>
        <end position="28"/>
    </location>
</feature>
<accession>A0A8R7PD70</accession>
<feature type="region of interest" description="Disordered" evidence="1">
    <location>
        <begin position="58"/>
        <end position="89"/>
    </location>
</feature>